<dbReference type="Proteomes" id="UP001234581">
    <property type="component" value="Unassembled WGS sequence"/>
</dbReference>
<protein>
    <recommendedName>
        <fullName evidence="3">F-box domain-containing protein</fullName>
    </recommendedName>
</protein>
<comment type="caution">
    <text evidence="1">The sequence shown here is derived from an EMBL/GenBank/DDBJ whole genome shotgun (WGS) entry which is preliminary data.</text>
</comment>
<dbReference type="InterPro" id="IPR032675">
    <property type="entry name" value="LRR_dom_sf"/>
</dbReference>
<evidence type="ECO:0008006" key="3">
    <source>
        <dbReference type="Google" id="ProtNLM"/>
    </source>
</evidence>
<evidence type="ECO:0000313" key="1">
    <source>
        <dbReference type="EMBL" id="KAJ8657649.1"/>
    </source>
</evidence>
<proteinExistence type="predicted"/>
<organism evidence="1 2">
    <name type="scientific">Lichtheimia ornata</name>
    <dbReference type="NCBI Taxonomy" id="688661"/>
    <lineage>
        <taxon>Eukaryota</taxon>
        <taxon>Fungi</taxon>
        <taxon>Fungi incertae sedis</taxon>
        <taxon>Mucoromycota</taxon>
        <taxon>Mucoromycotina</taxon>
        <taxon>Mucoromycetes</taxon>
        <taxon>Mucorales</taxon>
        <taxon>Lichtheimiaceae</taxon>
        <taxon>Lichtheimia</taxon>
    </lineage>
</organism>
<gene>
    <name evidence="1" type="ORF">O0I10_006715</name>
</gene>
<accession>A0AAD7XUM9</accession>
<dbReference type="AlphaFoldDB" id="A0AAD7XUM9"/>
<name>A0AAD7XUM9_9FUNG</name>
<dbReference type="EMBL" id="JARTCD010000030">
    <property type="protein sequence ID" value="KAJ8657649.1"/>
    <property type="molecule type" value="Genomic_DNA"/>
</dbReference>
<keyword evidence="2" id="KW-1185">Reference proteome</keyword>
<sequence length="661" mass="75204">MSHANLGDFCQQPTLKASTEKSAQLVYNSTNQLHEPVQSILSALNLRAMGLRQSANFDAALRDADVMQRLSTFSALGYIRAAEVYSEQGKQSHVIDVCSKGLDVVDTKDPHYPTLLQMKMDAEQRQSIRIDFISKLPIDLVTTTLIRMFMDDGSLDAWTPCPYLYVSNLWRDRVIQCFGGLRFRVGSGEDESDTNLLQVNKFARYTKEIEIPWYSEAPSLADLVLDHDFCMLQKLELIGFVGYNIRRLVTSLHSISSTLTHLKIYMGSGTMLDISEVVLACPNLVSLWVFEPMHANLSSLPKKTWPKLKRLSIREAEEDVTPKMVAAISQRFPSLNQLDLHPCRDLESARIITKRYRHMNTVKLTVDGWDTEVDCSHEGNECEGITDFSIVEQYDGEETRQRMSPMLKQHHTTIDSMTWGIEPVNGDKALYNIQYPRLKKLSLNKSGWWIPRKAPVLQELKITSTTISASPSVLDTIPPNLKKLEIDLARGPDIDDKMPIVHYLHQFSQHAHLKELAIFFYRLNDTGCVMDAIPSLGRLQRLMIKFPTEIHPIEMEGFFDTLANGCRRLSCLEMQCGHTPTTPVMDALSRLEHLQYFAISVKNGEGTTFVDPSFLEAIKKLSQLKSVRIKRTMVANMDGIRRLKEQRPDLNIIVDDRFTSF</sequence>
<dbReference type="GeneID" id="83214125"/>
<reference evidence="1 2" key="1">
    <citation type="submission" date="2023-03" db="EMBL/GenBank/DDBJ databases">
        <title>Genome sequence of Lichtheimia ornata CBS 291.66.</title>
        <authorList>
            <person name="Mohabir J.T."/>
            <person name="Shea T.P."/>
            <person name="Kurbessoian T."/>
            <person name="Berby B."/>
            <person name="Fontaine J."/>
            <person name="Livny J."/>
            <person name="Gnirke A."/>
            <person name="Stajich J.E."/>
            <person name="Cuomo C.A."/>
        </authorList>
    </citation>
    <scope>NUCLEOTIDE SEQUENCE [LARGE SCALE GENOMIC DNA]</scope>
    <source>
        <strain evidence="1">CBS 291.66</strain>
    </source>
</reference>
<evidence type="ECO:0000313" key="2">
    <source>
        <dbReference type="Proteomes" id="UP001234581"/>
    </source>
</evidence>
<dbReference type="RefSeq" id="XP_058342562.1">
    <property type="nucleotide sequence ID" value="XM_058486740.1"/>
</dbReference>
<dbReference type="Gene3D" id="3.80.10.10">
    <property type="entry name" value="Ribonuclease Inhibitor"/>
    <property type="match status" value="2"/>
</dbReference>
<dbReference type="SUPFAM" id="SSF52047">
    <property type="entry name" value="RNI-like"/>
    <property type="match status" value="2"/>
</dbReference>